<evidence type="ECO:0000259" key="6">
    <source>
        <dbReference type="Pfam" id="PF18565"/>
    </source>
</evidence>
<sequence>MGTNALRTSHNPPAPEFLELADKMGFMVLDEIFDCWSQRKTTNDFHLIFDDWSEPDLRNFLRRDRNHPSIIAWSIGNEVGEQGSASGGTIASRLKGIVQSEDPTRQITAAMNAASAGSAMAQQIDIPGLNYQGEGTGTSTNSAFPAFRKQFPNRMLWTTESSSAVSSRGVYMFPVTSANSATVGDNSGGNPSAMQVSDYGLYATSWGSSPDKVFEQQDKYPYVAGEFVWTGWDYIGEPTPYNARSSYFGIIDLAGFKKDRFWIYQARWNPTVKMAHILPHWTWPNRIGQVTPVHVFSSADEAELFVNGKSQGRIKKAAQSTYRFRWDKVTYQPGEVKVVTYKNGQEWATETKKTASDAVGLKVVAEKNVTGIKADGVDLAFVSVAVVDKDGVLVPGASNTVAWKVEGAGEIVSTDNGDATDMTSFGSLSRKVFGGLGLAIVRAKGTGEIKLTVEAAGLKAGSLTLVGK</sequence>
<dbReference type="Pfam" id="PF16355">
    <property type="entry name" value="DUF4982"/>
    <property type="match status" value="1"/>
</dbReference>
<organism evidence="7 8">
    <name type="scientific">Rhypophila decipiens</name>
    <dbReference type="NCBI Taxonomy" id="261697"/>
    <lineage>
        <taxon>Eukaryota</taxon>
        <taxon>Fungi</taxon>
        <taxon>Dikarya</taxon>
        <taxon>Ascomycota</taxon>
        <taxon>Pezizomycotina</taxon>
        <taxon>Sordariomycetes</taxon>
        <taxon>Sordariomycetidae</taxon>
        <taxon>Sordariales</taxon>
        <taxon>Naviculisporaceae</taxon>
        <taxon>Rhypophila</taxon>
    </lineage>
</organism>
<dbReference type="InterPro" id="IPR006103">
    <property type="entry name" value="Glyco_hydro_2_cat"/>
</dbReference>
<reference evidence="7" key="2">
    <citation type="submission" date="2023-05" db="EMBL/GenBank/DDBJ databases">
        <authorList>
            <consortium name="Lawrence Berkeley National Laboratory"/>
            <person name="Steindorff A."/>
            <person name="Hensen N."/>
            <person name="Bonometti L."/>
            <person name="Westerberg I."/>
            <person name="Brannstrom I.O."/>
            <person name="Guillou S."/>
            <person name="Cros-Aarteil S."/>
            <person name="Calhoun S."/>
            <person name="Haridas S."/>
            <person name="Kuo A."/>
            <person name="Mondo S."/>
            <person name="Pangilinan J."/>
            <person name="Riley R."/>
            <person name="Labutti K."/>
            <person name="Andreopoulos B."/>
            <person name="Lipzen A."/>
            <person name="Chen C."/>
            <person name="Yanf M."/>
            <person name="Daum C."/>
            <person name="Ng V."/>
            <person name="Clum A."/>
            <person name="Ohm R."/>
            <person name="Martin F."/>
            <person name="Silar P."/>
            <person name="Natvig D."/>
            <person name="Lalanne C."/>
            <person name="Gautier V."/>
            <person name="Ament-Velasquez S.L."/>
            <person name="Kruys A."/>
            <person name="Hutchinson M.I."/>
            <person name="Powell A.J."/>
            <person name="Barry K."/>
            <person name="Miller A.N."/>
            <person name="Grigoriev I.V."/>
            <person name="Debuchy R."/>
            <person name="Gladieux P."/>
            <person name="Thoren M.H."/>
            <person name="Johannesson H."/>
        </authorList>
    </citation>
    <scope>NUCLEOTIDE SEQUENCE</scope>
    <source>
        <strain evidence="7">PSN293</strain>
    </source>
</reference>
<proteinExistence type="inferred from homology"/>
<dbReference type="Pfam" id="PF18565">
    <property type="entry name" value="Glyco_hydro2_C5"/>
    <property type="match status" value="1"/>
</dbReference>
<feature type="domain" description="DUF4982" evidence="5">
    <location>
        <begin position="288"/>
        <end position="348"/>
    </location>
</feature>
<evidence type="ECO:0000313" key="8">
    <source>
        <dbReference type="Proteomes" id="UP001301769"/>
    </source>
</evidence>
<dbReference type="GO" id="GO:0004553">
    <property type="term" value="F:hydrolase activity, hydrolyzing O-glycosyl compounds"/>
    <property type="evidence" value="ECO:0007669"/>
    <property type="project" value="InterPro"/>
</dbReference>
<evidence type="ECO:0000259" key="4">
    <source>
        <dbReference type="Pfam" id="PF02836"/>
    </source>
</evidence>
<dbReference type="SUPFAM" id="SSF51445">
    <property type="entry name" value="(Trans)glycosidases"/>
    <property type="match status" value="1"/>
</dbReference>
<protein>
    <submittedName>
        <fullName evidence="7">Glycoside hydrolase superfamily</fullName>
    </submittedName>
</protein>
<accession>A0AAN7B7C1</accession>
<comment type="caution">
    <text evidence="7">The sequence shown here is derived from an EMBL/GenBank/DDBJ whole genome shotgun (WGS) entry which is preliminary data.</text>
</comment>
<keyword evidence="3" id="KW-0326">Glycosidase</keyword>
<dbReference type="AlphaFoldDB" id="A0AAN7B7C1"/>
<evidence type="ECO:0000256" key="2">
    <source>
        <dbReference type="ARBA" id="ARBA00022801"/>
    </source>
</evidence>
<dbReference type="PANTHER" id="PTHR42732:SF1">
    <property type="entry name" value="BETA-MANNOSIDASE"/>
    <property type="match status" value="1"/>
</dbReference>
<evidence type="ECO:0000256" key="3">
    <source>
        <dbReference type="ARBA" id="ARBA00023295"/>
    </source>
</evidence>
<feature type="domain" description="Glycoside hydrolase family 2" evidence="6">
    <location>
        <begin position="369"/>
        <end position="463"/>
    </location>
</feature>
<comment type="similarity">
    <text evidence="1">Belongs to the glycosyl hydrolase 2 family.</text>
</comment>
<dbReference type="InterPro" id="IPR013783">
    <property type="entry name" value="Ig-like_fold"/>
</dbReference>
<name>A0AAN7B7C1_9PEZI</name>
<reference evidence="7" key="1">
    <citation type="journal article" date="2023" name="Mol. Phylogenet. Evol.">
        <title>Genome-scale phylogeny and comparative genomics of the fungal order Sordariales.</title>
        <authorList>
            <person name="Hensen N."/>
            <person name="Bonometti L."/>
            <person name="Westerberg I."/>
            <person name="Brannstrom I.O."/>
            <person name="Guillou S."/>
            <person name="Cros-Aarteil S."/>
            <person name="Calhoun S."/>
            <person name="Haridas S."/>
            <person name="Kuo A."/>
            <person name="Mondo S."/>
            <person name="Pangilinan J."/>
            <person name="Riley R."/>
            <person name="LaButti K."/>
            <person name="Andreopoulos B."/>
            <person name="Lipzen A."/>
            <person name="Chen C."/>
            <person name="Yan M."/>
            <person name="Daum C."/>
            <person name="Ng V."/>
            <person name="Clum A."/>
            <person name="Steindorff A."/>
            <person name="Ohm R.A."/>
            <person name="Martin F."/>
            <person name="Silar P."/>
            <person name="Natvig D.O."/>
            <person name="Lalanne C."/>
            <person name="Gautier V."/>
            <person name="Ament-Velasquez S.L."/>
            <person name="Kruys A."/>
            <person name="Hutchinson M.I."/>
            <person name="Powell A.J."/>
            <person name="Barry K."/>
            <person name="Miller A.N."/>
            <person name="Grigoriev I.V."/>
            <person name="Debuchy R."/>
            <person name="Gladieux P."/>
            <person name="Hiltunen Thoren M."/>
            <person name="Johannesson H."/>
        </authorList>
    </citation>
    <scope>NUCLEOTIDE SEQUENCE</scope>
    <source>
        <strain evidence="7">PSN293</strain>
    </source>
</reference>
<evidence type="ECO:0000256" key="1">
    <source>
        <dbReference type="ARBA" id="ARBA00007401"/>
    </source>
</evidence>
<dbReference type="PANTHER" id="PTHR42732">
    <property type="entry name" value="BETA-GALACTOSIDASE"/>
    <property type="match status" value="1"/>
</dbReference>
<feature type="domain" description="Glycoside hydrolase family 2 catalytic" evidence="4">
    <location>
        <begin position="2"/>
        <end position="113"/>
    </location>
</feature>
<gene>
    <name evidence="7" type="ORF">QBC37DRAFT_418975</name>
</gene>
<evidence type="ECO:0000259" key="5">
    <source>
        <dbReference type="Pfam" id="PF16355"/>
    </source>
</evidence>
<dbReference type="GO" id="GO:0005975">
    <property type="term" value="P:carbohydrate metabolic process"/>
    <property type="evidence" value="ECO:0007669"/>
    <property type="project" value="InterPro"/>
</dbReference>
<dbReference type="InterPro" id="IPR032311">
    <property type="entry name" value="DUF4982"/>
</dbReference>
<evidence type="ECO:0000313" key="7">
    <source>
        <dbReference type="EMBL" id="KAK4215451.1"/>
    </source>
</evidence>
<keyword evidence="8" id="KW-1185">Reference proteome</keyword>
<dbReference type="Pfam" id="PF02836">
    <property type="entry name" value="Glyco_hydro_2_C"/>
    <property type="match status" value="1"/>
</dbReference>
<dbReference type="InterPro" id="IPR040605">
    <property type="entry name" value="Glyco_hydro2_dom5"/>
</dbReference>
<dbReference type="InterPro" id="IPR017853">
    <property type="entry name" value="GH"/>
</dbReference>
<dbReference type="EMBL" id="MU858079">
    <property type="protein sequence ID" value="KAK4215451.1"/>
    <property type="molecule type" value="Genomic_DNA"/>
</dbReference>
<keyword evidence="2 7" id="KW-0378">Hydrolase</keyword>
<dbReference type="Proteomes" id="UP001301769">
    <property type="component" value="Unassembled WGS sequence"/>
</dbReference>
<dbReference type="InterPro" id="IPR051913">
    <property type="entry name" value="GH2_Domain-Containing"/>
</dbReference>
<dbReference type="Gene3D" id="3.20.20.80">
    <property type="entry name" value="Glycosidases"/>
    <property type="match status" value="1"/>
</dbReference>
<dbReference type="Gene3D" id="2.60.40.10">
    <property type="entry name" value="Immunoglobulins"/>
    <property type="match status" value="2"/>
</dbReference>